<evidence type="ECO:0000313" key="3">
    <source>
        <dbReference type="Proteomes" id="UP000308038"/>
    </source>
</evidence>
<gene>
    <name evidence="2" type="ORF">E5988_02690</name>
</gene>
<feature type="transmembrane region" description="Helical" evidence="1">
    <location>
        <begin position="49"/>
        <end position="69"/>
    </location>
</feature>
<reference evidence="2 3" key="1">
    <citation type="submission" date="2019-04" db="EMBL/GenBank/DDBJ databases">
        <title>Microbes associate with the intestines of laboratory mice.</title>
        <authorList>
            <person name="Navarre W."/>
            <person name="Wong E."/>
            <person name="Huang K.C."/>
            <person name="Tropini C."/>
            <person name="Ng K."/>
            <person name="Yu B."/>
        </authorList>
    </citation>
    <scope>NUCLEOTIDE SEQUENCE [LARGE SCALE GENOMIC DNA]</scope>
    <source>
        <strain evidence="2 3">NM83_B4-11</strain>
    </source>
</reference>
<evidence type="ECO:0000256" key="1">
    <source>
        <dbReference type="SAM" id="Phobius"/>
    </source>
</evidence>
<keyword evidence="1" id="KW-1133">Transmembrane helix</keyword>
<keyword evidence="1" id="KW-0472">Membrane</keyword>
<evidence type="ECO:0000313" key="2">
    <source>
        <dbReference type="EMBL" id="THG41451.1"/>
    </source>
</evidence>
<dbReference type="Proteomes" id="UP000308038">
    <property type="component" value="Unassembled WGS sequence"/>
</dbReference>
<sequence>MAGELHADTIASSAAHADARDGATVPRPAPLIGVSYDVTAACTLDPACLGFWIAASTFLWSLIALVVLLL</sequence>
<proteinExistence type="predicted"/>
<organism evidence="2 3">
    <name type="scientific">Sphingomonas olei</name>
    <dbReference type="NCBI Taxonomy" id="1886787"/>
    <lineage>
        <taxon>Bacteria</taxon>
        <taxon>Pseudomonadati</taxon>
        <taxon>Pseudomonadota</taxon>
        <taxon>Alphaproteobacteria</taxon>
        <taxon>Sphingomonadales</taxon>
        <taxon>Sphingomonadaceae</taxon>
        <taxon>Sphingomonas</taxon>
    </lineage>
</organism>
<comment type="caution">
    <text evidence="2">The sequence shown here is derived from an EMBL/GenBank/DDBJ whole genome shotgun (WGS) entry which is preliminary data.</text>
</comment>
<keyword evidence="1" id="KW-0812">Transmembrane</keyword>
<keyword evidence="3" id="KW-1185">Reference proteome</keyword>
<dbReference type="EMBL" id="SSTI01000002">
    <property type="protein sequence ID" value="THG41451.1"/>
    <property type="molecule type" value="Genomic_DNA"/>
</dbReference>
<dbReference type="RefSeq" id="WP_136450664.1">
    <property type="nucleotide sequence ID" value="NZ_SSTI01000002.1"/>
</dbReference>
<accession>A0ABY2QKI8</accession>
<protein>
    <submittedName>
        <fullName evidence="2">Uncharacterized protein</fullName>
    </submittedName>
</protein>
<name>A0ABY2QKI8_9SPHN</name>